<reference evidence="1" key="1">
    <citation type="journal article" date="2014" name="Front. Microbiol.">
        <title>High frequency of phylogenetically diverse reductive dehalogenase-homologous genes in deep subseafloor sedimentary metagenomes.</title>
        <authorList>
            <person name="Kawai M."/>
            <person name="Futagami T."/>
            <person name="Toyoda A."/>
            <person name="Takaki Y."/>
            <person name="Nishi S."/>
            <person name="Hori S."/>
            <person name="Arai W."/>
            <person name="Tsubouchi T."/>
            <person name="Morono Y."/>
            <person name="Uchiyama I."/>
            <person name="Ito T."/>
            <person name="Fujiyama A."/>
            <person name="Inagaki F."/>
            <person name="Takami H."/>
        </authorList>
    </citation>
    <scope>NUCLEOTIDE SEQUENCE</scope>
    <source>
        <strain evidence="1">Expedition CK06-06</strain>
    </source>
</reference>
<gene>
    <name evidence="1" type="ORF">S12H4_58611</name>
</gene>
<evidence type="ECO:0000313" key="1">
    <source>
        <dbReference type="EMBL" id="GAJ20542.1"/>
    </source>
</evidence>
<dbReference type="AlphaFoldDB" id="X1VM27"/>
<dbReference type="EMBL" id="BARW01038113">
    <property type="protein sequence ID" value="GAJ20542.1"/>
    <property type="molecule type" value="Genomic_DNA"/>
</dbReference>
<accession>X1VM27</accession>
<protein>
    <submittedName>
        <fullName evidence="1">Uncharacterized protein</fullName>
    </submittedName>
</protein>
<proteinExistence type="predicted"/>
<comment type="caution">
    <text evidence="1">The sequence shown here is derived from an EMBL/GenBank/DDBJ whole genome shotgun (WGS) entry which is preliminary data.</text>
</comment>
<name>X1VM27_9ZZZZ</name>
<sequence length="77" mass="8720">MPTQVAWVMISNFLTILLGELKPTLINKLEQILGDMNYLKVDLKFGILVFEGVVAMGRRNKDFLHPIIDKGFDVFPG</sequence>
<organism evidence="1">
    <name type="scientific">marine sediment metagenome</name>
    <dbReference type="NCBI Taxonomy" id="412755"/>
    <lineage>
        <taxon>unclassified sequences</taxon>
        <taxon>metagenomes</taxon>
        <taxon>ecological metagenomes</taxon>
    </lineage>
</organism>